<evidence type="ECO:0000256" key="1">
    <source>
        <dbReference type="SAM" id="MobiDB-lite"/>
    </source>
</evidence>
<dbReference type="OrthoDB" id="2943266at2"/>
<accession>A0A2V3A7T2</accession>
<protein>
    <submittedName>
        <fullName evidence="2">Uncharacterized protein</fullName>
    </submittedName>
</protein>
<dbReference type="EMBL" id="QGTW01000001">
    <property type="protein sequence ID" value="PWW32140.1"/>
    <property type="molecule type" value="Genomic_DNA"/>
</dbReference>
<reference evidence="2 3" key="1">
    <citation type="submission" date="2018-05" db="EMBL/GenBank/DDBJ databases">
        <title>Freshwater and sediment microbial communities from various areas in North America, analyzing microbe dynamics in response to fracking.</title>
        <authorList>
            <person name="Lamendella R."/>
        </authorList>
    </citation>
    <scope>NUCLEOTIDE SEQUENCE [LARGE SCALE GENOMIC DNA]</scope>
    <source>
        <strain evidence="2 3">15_TX</strain>
    </source>
</reference>
<organism evidence="2 3">
    <name type="scientific">Cytobacillus oceanisediminis</name>
    <dbReference type="NCBI Taxonomy" id="665099"/>
    <lineage>
        <taxon>Bacteria</taxon>
        <taxon>Bacillati</taxon>
        <taxon>Bacillota</taxon>
        <taxon>Bacilli</taxon>
        <taxon>Bacillales</taxon>
        <taxon>Bacillaceae</taxon>
        <taxon>Cytobacillus</taxon>
    </lineage>
</organism>
<gene>
    <name evidence="2" type="ORF">DFO73_101403</name>
</gene>
<evidence type="ECO:0000313" key="3">
    <source>
        <dbReference type="Proteomes" id="UP000247150"/>
    </source>
</evidence>
<dbReference type="AlphaFoldDB" id="A0A2V3A7T2"/>
<comment type="caution">
    <text evidence="2">The sequence shown here is derived from an EMBL/GenBank/DDBJ whole genome shotgun (WGS) entry which is preliminary data.</text>
</comment>
<evidence type="ECO:0000313" key="2">
    <source>
        <dbReference type="EMBL" id="PWW32140.1"/>
    </source>
</evidence>
<sequence length="94" mass="10465">MQVNFHNLHFFLDFLHLVLLKVNVDFGTLLIDAEGASSSKLLSQFLCTEAIPGCLFNVLRESGSQRETPQTQGVEEALGQPVSAELFEEKSRQV</sequence>
<proteinExistence type="predicted"/>
<dbReference type="Proteomes" id="UP000247150">
    <property type="component" value="Unassembled WGS sequence"/>
</dbReference>
<dbReference type="RefSeq" id="WP_110063105.1">
    <property type="nucleotide sequence ID" value="NZ_QGTW01000001.1"/>
</dbReference>
<feature type="region of interest" description="Disordered" evidence="1">
    <location>
        <begin position="66"/>
        <end position="94"/>
    </location>
</feature>
<name>A0A2V3A7T2_9BACI</name>